<evidence type="ECO:0000256" key="1">
    <source>
        <dbReference type="PROSITE-ProRule" id="PRU00723"/>
    </source>
</evidence>
<dbReference type="OrthoDB" id="5355510at2759"/>
<feature type="region of interest" description="Disordered" evidence="2">
    <location>
        <begin position="222"/>
        <end position="361"/>
    </location>
</feature>
<evidence type="ECO:0000259" key="3">
    <source>
        <dbReference type="PROSITE" id="PS50103"/>
    </source>
</evidence>
<dbReference type="PROSITE" id="PS50103">
    <property type="entry name" value="ZF_C3H1"/>
    <property type="match status" value="1"/>
</dbReference>
<keyword evidence="5" id="KW-1185">Reference proteome</keyword>
<feature type="zinc finger region" description="C3H1-type" evidence="1">
    <location>
        <begin position="132"/>
        <end position="161"/>
    </location>
</feature>
<keyword evidence="1" id="KW-0862">Zinc</keyword>
<dbReference type="InterPro" id="IPR000571">
    <property type="entry name" value="Znf_CCCH"/>
</dbReference>
<feature type="compositionally biased region" description="Low complexity" evidence="2">
    <location>
        <begin position="344"/>
        <end position="357"/>
    </location>
</feature>
<evidence type="ECO:0000256" key="2">
    <source>
        <dbReference type="SAM" id="MobiDB-lite"/>
    </source>
</evidence>
<dbReference type="AlphaFoldDB" id="A0A9W9NQV2"/>
<feature type="compositionally biased region" description="Polar residues" evidence="2">
    <location>
        <begin position="242"/>
        <end position="251"/>
    </location>
</feature>
<name>A0A9W9NQV2_PENCI</name>
<dbReference type="GeneID" id="81386070"/>
<dbReference type="EMBL" id="JAPQKT010000007">
    <property type="protein sequence ID" value="KAJ5224482.1"/>
    <property type="molecule type" value="Genomic_DNA"/>
</dbReference>
<reference evidence="4" key="1">
    <citation type="submission" date="2022-11" db="EMBL/GenBank/DDBJ databases">
        <authorList>
            <person name="Petersen C."/>
        </authorList>
    </citation>
    <scope>NUCLEOTIDE SEQUENCE</scope>
    <source>
        <strain evidence="4">IBT 23319</strain>
    </source>
</reference>
<feature type="compositionally biased region" description="Basic residues" evidence="2">
    <location>
        <begin position="283"/>
        <end position="292"/>
    </location>
</feature>
<accession>A0A9W9NQV2</accession>
<proteinExistence type="predicted"/>
<organism evidence="4 5">
    <name type="scientific">Penicillium citrinum</name>
    <dbReference type="NCBI Taxonomy" id="5077"/>
    <lineage>
        <taxon>Eukaryota</taxon>
        <taxon>Fungi</taxon>
        <taxon>Dikarya</taxon>
        <taxon>Ascomycota</taxon>
        <taxon>Pezizomycotina</taxon>
        <taxon>Eurotiomycetes</taxon>
        <taxon>Eurotiomycetidae</taxon>
        <taxon>Eurotiales</taxon>
        <taxon>Aspergillaceae</taxon>
        <taxon>Penicillium</taxon>
    </lineage>
</organism>
<gene>
    <name evidence="4" type="ORF">N7469_007985</name>
</gene>
<feature type="domain" description="C3H1-type" evidence="3">
    <location>
        <begin position="132"/>
        <end position="161"/>
    </location>
</feature>
<evidence type="ECO:0000313" key="5">
    <source>
        <dbReference type="Proteomes" id="UP001147733"/>
    </source>
</evidence>
<dbReference type="GO" id="GO:0008270">
    <property type="term" value="F:zinc ion binding"/>
    <property type="evidence" value="ECO:0007669"/>
    <property type="project" value="UniProtKB-KW"/>
</dbReference>
<sequence>MSNQKAAFFCSRPDGTLTPLIPLDELEKGLSIRGLSRTITAGDTQGMTSCGVATRRKELWAVDGTTQSEKPVPGPGILEKLRGILVEILKVDAAPAKLREEVSTVLTKGLEKHFSTFEQAMALVRAQQAAKRPQKEYCSYWIRHGECDYQQQGCLYRHHLPTDDEALDFLGLRDVPRWFRDKYDVPSVLRFGNNSRIMFRAYVNAVYKKLAEKDAAAKKDTAAKKAREQAGQSGTTTTATADASNSLNVPASANGDGQLVTRGHHGRYSKSPRGGNGGGALHGRGRGGHHYRTVQPAQHIHHNGQGNQLAITAPPSAPTPPIVPSKEGGSTFAEVAAGTSKQASPGTSSNSGSENSSDTAATVGAPGCITLNIMPKENGLVAQSSTHKALHNSVMNGNDDAKLPNNETRNLDIFGLPNVTKSNEDFRKSSRRLFQSSSFGTDGADDGTDPMWEISDGCMDVFGLPSCAKHFVSTAIVVSSEALQADSSSAASILNSLVAESEPLENKMALANWGPIREAVKHPQPAITEPIITNGNGLAEVHLILNETEGAPRPGKHSAIDIANFCSRVANVHARDGNGDLAAEWNDLAHRAHAKAIFAWRLKVNNEFGDYVNFGPDIYTIWRQKRGTADYPYATGSRSLDIDQGFCVPVQAPENAALDVWLAQHRSLILDSAAQEFAS</sequence>
<evidence type="ECO:0000313" key="4">
    <source>
        <dbReference type="EMBL" id="KAJ5224482.1"/>
    </source>
</evidence>
<keyword evidence="1" id="KW-0863">Zinc-finger</keyword>
<comment type="caution">
    <text evidence="4">The sequence shown here is derived from an EMBL/GenBank/DDBJ whole genome shotgun (WGS) entry which is preliminary data.</text>
</comment>
<dbReference type="Proteomes" id="UP001147733">
    <property type="component" value="Unassembled WGS sequence"/>
</dbReference>
<dbReference type="RefSeq" id="XP_056498454.1">
    <property type="nucleotide sequence ID" value="XM_056646903.1"/>
</dbReference>
<protein>
    <submittedName>
        <fullName evidence="4">Zinc finger CCCH-type</fullName>
    </submittedName>
</protein>
<reference evidence="4" key="2">
    <citation type="journal article" date="2023" name="IMA Fungus">
        <title>Comparative genomic study of the Penicillium genus elucidates a diverse pangenome and 15 lateral gene transfer events.</title>
        <authorList>
            <person name="Petersen C."/>
            <person name="Sorensen T."/>
            <person name="Nielsen M.R."/>
            <person name="Sondergaard T.E."/>
            <person name="Sorensen J.L."/>
            <person name="Fitzpatrick D.A."/>
            <person name="Frisvad J.C."/>
            <person name="Nielsen K.L."/>
        </authorList>
    </citation>
    <scope>NUCLEOTIDE SEQUENCE</scope>
    <source>
        <strain evidence="4">IBT 23319</strain>
    </source>
</reference>
<keyword evidence="1" id="KW-0479">Metal-binding</keyword>